<dbReference type="EMBL" id="KZ772752">
    <property type="protein sequence ID" value="PTQ34416.1"/>
    <property type="molecule type" value="Genomic_DNA"/>
</dbReference>
<dbReference type="Proteomes" id="UP000244005">
    <property type="component" value="Unassembled WGS sequence"/>
</dbReference>
<dbReference type="OrthoDB" id="2020166at2759"/>
<comment type="subcellular location">
    <subcellularLocation>
        <location evidence="1">Nucleus</location>
    </subcellularLocation>
</comment>
<proteinExistence type="inferred from homology"/>
<evidence type="ECO:0000313" key="7">
    <source>
        <dbReference type="Proteomes" id="UP000244005"/>
    </source>
</evidence>
<keyword evidence="3" id="KW-0217">Developmental protein</keyword>
<dbReference type="AlphaFoldDB" id="A0A2R6WKN1"/>
<dbReference type="PROSITE" id="PS50891">
    <property type="entry name" value="LOB"/>
    <property type="match status" value="1"/>
</dbReference>
<evidence type="ECO:0000256" key="4">
    <source>
        <dbReference type="ARBA" id="ARBA00023242"/>
    </source>
</evidence>
<organism evidence="6 7">
    <name type="scientific">Marchantia polymorpha</name>
    <name type="common">Common liverwort</name>
    <name type="synonym">Marchantia aquatica</name>
    <dbReference type="NCBI Taxonomy" id="3197"/>
    <lineage>
        <taxon>Eukaryota</taxon>
        <taxon>Viridiplantae</taxon>
        <taxon>Streptophyta</taxon>
        <taxon>Embryophyta</taxon>
        <taxon>Marchantiophyta</taxon>
        <taxon>Marchantiopsida</taxon>
        <taxon>Marchantiidae</taxon>
        <taxon>Marchantiales</taxon>
        <taxon>Marchantiaceae</taxon>
        <taxon>Marchantia</taxon>
    </lineage>
</organism>
<dbReference type="Gramene" id="Mp4g02620.1">
    <property type="protein sequence ID" value="Mp4g02620.1.cds1"/>
    <property type="gene ID" value="Mp4g02620"/>
</dbReference>
<dbReference type="OMA" id="CASCKYL"/>
<evidence type="ECO:0000259" key="5">
    <source>
        <dbReference type="PROSITE" id="PS50891"/>
    </source>
</evidence>
<gene>
    <name evidence="6" type="ORF">MARPO_0080s0037</name>
</gene>
<accession>A0A2R6WKN1</accession>
<comment type="similarity">
    <text evidence="2">Belongs to the LOB domain-containing protein family.</text>
</comment>
<sequence length="140" mass="16293">MVYNTMRHSSGASSRCASCKYLRKRCTDECVLAPYFPADQPLKFAIVHAHFDIVNVIELLHGIPESFRLSVVKDLVLQAIIKVANSRTRMMLRQVEGRPPYASRSDIRYVEQVSEILRGQEAYETDLWFMPLRYRRARQN</sequence>
<reference evidence="7" key="1">
    <citation type="journal article" date="2017" name="Cell">
        <title>Insights into land plant evolution garnered from the Marchantia polymorpha genome.</title>
        <authorList>
            <person name="Bowman J.L."/>
            <person name="Kohchi T."/>
            <person name="Yamato K.T."/>
            <person name="Jenkins J."/>
            <person name="Shu S."/>
            <person name="Ishizaki K."/>
            <person name="Yamaoka S."/>
            <person name="Nishihama R."/>
            <person name="Nakamura Y."/>
            <person name="Berger F."/>
            <person name="Adam C."/>
            <person name="Aki S.S."/>
            <person name="Althoff F."/>
            <person name="Araki T."/>
            <person name="Arteaga-Vazquez M.A."/>
            <person name="Balasubrmanian S."/>
            <person name="Barry K."/>
            <person name="Bauer D."/>
            <person name="Boehm C.R."/>
            <person name="Briginshaw L."/>
            <person name="Caballero-Perez J."/>
            <person name="Catarino B."/>
            <person name="Chen F."/>
            <person name="Chiyoda S."/>
            <person name="Chovatia M."/>
            <person name="Davies K.M."/>
            <person name="Delmans M."/>
            <person name="Demura T."/>
            <person name="Dierschke T."/>
            <person name="Dolan L."/>
            <person name="Dorantes-Acosta A.E."/>
            <person name="Eklund D.M."/>
            <person name="Florent S.N."/>
            <person name="Flores-Sandoval E."/>
            <person name="Fujiyama A."/>
            <person name="Fukuzawa H."/>
            <person name="Galik B."/>
            <person name="Grimanelli D."/>
            <person name="Grimwood J."/>
            <person name="Grossniklaus U."/>
            <person name="Hamada T."/>
            <person name="Haseloff J."/>
            <person name="Hetherington A.J."/>
            <person name="Higo A."/>
            <person name="Hirakawa Y."/>
            <person name="Hundley H.N."/>
            <person name="Ikeda Y."/>
            <person name="Inoue K."/>
            <person name="Inoue S.I."/>
            <person name="Ishida S."/>
            <person name="Jia Q."/>
            <person name="Kakita M."/>
            <person name="Kanazawa T."/>
            <person name="Kawai Y."/>
            <person name="Kawashima T."/>
            <person name="Kennedy M."/>
            <person name="Kinose K."/>
            <person name="Kinoshita T."/>
            <person name="Kohara Y."/>
            <person name="Koide E."/>
            <person name="Komatsu K."/>
            <person name="Kopischke S."/>
            <person name="Kubo M."/>
            <person name="Kyozuka J."/>
            <person name="Lagercrantz U."/>
            <person name="Lin S.S."/>
            <person name="Lindquist E."/>
            <person name="Lipzen A.M."/>
            <person name="Lu C.W."/>
            <person name="De Luna E."/>
            <person name="Martienssen R.A."/>
            <person name="Minamino N."/>
            <person name="Mizutani M."/>
            <person name="Mizutani M."/>
            <person name="Mochizuki N."/>
            <person name="Monte I."/>
            <person name="Mosher R."/>
            <person name="Nagasaki H."/>
            <person name="Nakagami H."/>
            <person name="Naramoto S."/>
            <person name="Nishitani K."/>
            <person name="Ohtani M."/>
            <person name="Okamoto T."/>
            <person name="Okumura M."/>
            <person name="Phillips J."/>
            <person name="Pollak B."/>
            <person name="Reinders A."/>
            <person name="Rovekamp M."/>
            <person name="Sano R."/>
            <person name="Sawa S."/>
            <person name="Schmid M.W."/>
            <person name="Shirakawa M."/>
            <person name="Solano R."/>
            <person name="Spunde A."/>
            <person name="Suetsugu N."/>
            <person name="Sugano S."/>
            <person name="Sugiyama A."/>
            <person name="Sun R."/>
            <person name="Suzuki Y."/>
            <person name="Takenaka M."/>
            <person name="Takezawa D."/>
            <person name="Tomogane H."/>
            <person name="Tsuzuki M."/>
            <person name="Ueda T."/>
            <person name="Umeda M."/>
            <person name="Ward J.M."/>
            <person name="Watanabe Y."/>
            <person name="Yazaki K."/>
            <person name="Yokoyama R."/>
            <person name="Yoshitake Y."/>
            <person name="Yotsui I."/>
            <person name="Zachgo S."/>
            <person name="Schmutz J."/>
        </authorList>
    </citation>
    <scope>NUCLEOTIDE SEQUENCE [LARGE SCALE GENOMIC DNA]</scope>
    <source>
        <strain evidence="7">Tak-1</strain>
    </source>
</reference>
<dbReference type="InterPro" id="IPR004883">
    <property type="entry name" value="LOB"/>
</dbReference>
<dbReference type="PANTHER" id="PTHR31301">
    <property type="entry name" value="LOB DOMAIN-CONTAINING PROTEIN 4-RELATED"/>
    <property type="match status" value="1"/>
</dbReference>
<evidence type="ECO:0000313" key="6">
    <source>
        <dbReference type="EMBL" id="PTQ34416.1"/>
    </source>
</evidence>
<dbReference type="PANTHER" id="PTHR31301:SF83">
    <property type="entry name" value="PROTEIN ASYMMETRIC LEAVES 2"/>
    <property type="match status" value="1"/>
</dbReference>
<keyword evidence="4" id="KW-0539">Nucleus</keyword>
<feature type="domain" description="LOB" evidence="5">
    <location>
        <begin position="14"/>
        <end position="116"/>
    </location>
</feature>
<evidence type="ECO:0000256" key="3">
    <source>
        <dbReference type="ARBA" id="ARBA00022473"/>
    </source>
</evidence>
<name>A0A2R6WKN1_MARPO</name>
<dbReference type="Pfam" id="PF03195">
    <property type="entry name" value="LOB"/>
    <property type="match status" value="1"/>
</dbReference>
<evidence type="ECO:0000256" key="1">
    <source>
        <dbReference type="ARBA" id="ARBA00004123"/>
    </source>
</evidence>
<keyword evidence="7" id="KW-1185">Reference proteome</keyword>
<dbReference type="GO" id="GO:0005634">
    <property type="term" value="C:nucleus"/>
    <property type="evidence" value="ECO:0007669"/>
    <property type="project" value="UniProtKB-SubCell"/>
</dbReference>
<protein>
    <recommendedName>
        <fullName evidence="5">LOB domain-containing protein</fullName>
    </recommendedName>
</protein>
<evidence type="ECO:0000256" key="2">
    <source>
        <dbReference type="ARBA" id="ARBA00005474"/>
    </source>
</evidence>